<dbReference type="SUPFAM" id="SSF52540">
    <property type="entry name" value="P-loop containing nucleoside triphosphate hydrolases"/>
    <property type="match status" value="1"/>
</dbReference>
<dbReference type="CDD" id="cd03262">
    <property type="entry name" value="ABC_HisP_GlnQ"/>
    <property type="match status" value="1"/>
</dbReference>
<dbReference type="Gene3D" id="3.40.50.300">
    <property type="entry name" value="P-loop containing nucleotide triphosphate hydrolases"/>
    <property type="match status" value="1"/>
</dbReference>
<reference evidence="10" key="1">
    <citation type="submission" date="2020-11" db="EMBL/GenBank/DDBJ databases">
        <authorList>
            <person name="Kim M.K."/>
        </authorList>
    </citation>
    <scope>NUCLEOTIDE SEQUENCE</scope>
    <source>
        <strain evidence="10">BT350</strain>
    </source>
</reference>
<organism evidence="10 11">
    <name type="scientific">Microvirga alba</name>
    <dbReference type="NCBI Taxonomy" id="2791025"/>
    <lineage>
        <taxon>Bacteria</taxon>
        <taxon>Pseudomonadati</taxon>
        <taxon>Pseudomonadota</taxon>
        <taxon>Alphaproteobacteria</taxon>
        <taxon>Hyphomicrobiales</taxon>
        <taxon>Methylobacteriaceae</taxon>
        <taxon>Microvirga</taxon>
    </lineage>
</organism>
<dbReference type="GO" id="GO:0016887">
    <property type="term" value="F:ATP hydrolysis activity"/>
    <property type="evidence" value="ECO:0007669"/>
    <property type="project" value="InterPro"/>
</dbReference>
<accession>A0A931BX83</accession>
<keyword evidence="6 10" id="KW-0067">ATP-binding</keyword>
<comment type="subcellular location">
    <subcellularLocation>
        <location evidence="1">Cell membrane</location>
        <topology evidence="1">Peripheral membrane protein</topology>
    </subcellularLocation>
</comment>
<evidence type="ECO:0000256" key="6">
    <source>
        <dbReference type="ARBA" id="ARBA00022840"/>
    </source>
</evidence>
<dbReference type="AlphaFoldDB" id="A0A931BX83"/>
<evidence type="ECO:0000256" key="2">
    <source>
        <dbReference type="ARBA" id="ARBA00005417"/>
    </source>
</evidence>
<dbReference type="GO" id="GO:0005524">
    <property type="term" value="F:ATP binding"/>
    <property type="evidence" value="ECO:0007669"/>
    <property type="project" value="UniProtKB-KW"/>
</dbReference>
<dbReference type="SMART" id="SM00382">
    <property type="entry name" value="AAA"/>
    <property type="match status" value="1"/>
</dbReference>
<evidence type="ECO:0000256" key="3">
    <source>
        <dbReference type="ARBA" id="ARBA00022448"/>
    </source>
</evidence>
<evidence type="ECO:0000256" key="4">
    <source>
        <dbReference type="ARBA" id="ARBA00022475"/>
    </source>
</evidence>
<dbReference type="Pfam" id="PF00005">
    <property type="entry name" value="ABC_tran"/>
    <property type="match status" value="1"/>
</dbReference>
<name>A0A931BX83_9HYPH</name>
<dbReference type="EMBL" id="JADQDO010000014">
    <property type="protein sequence ID" value="MBF9235495.1"/>
    <property type="molecule type" value="Genomic_DNA"/>
</dbReference>
<dbReference type="PROSITE" id="PS50893">
    <property type="entry name" value="ABC_TRANSPORTER_2"/>
    <property type="match status" value="1"/>
</dbReference>
<proteinExistence type="inferred from homology"/>
<dbReference type="PROSITE" id="PS00211">
    <property type="entry name" value="ABC_TRANSPORTER_1"/>
    <property type="match status" value="1"/>
</dbReference>
<evidence type="ECO:0000256" key="8">
    <source>
        <dbReference type="ARBA" id="ARBA00023136"/>
    </source>
</evidence>
<comment type="caution">
    <text evidence="10">The sequence shown here is derived from an EMBL/GenBank/DDBJ whole genome shotgun (WGS) entry which is preliminary data.</text>
</comment>
<keyword evidence="5" id="KW-0547">Nucleotide-binding</keyword>
<gene>
    <name evidence="10" type="ORF">I2H38_19210</name>
</gene>
<keyword evidence="7" id="KW-0029">Amino-acid transport</keyword>
<evidence type="ECO:0000256" key="1">
    <source>
        <dbReference type="ARBA" id="ARBA00004202"/>
    </source>
</evidence>
<dbReference type="GO" id="GO:0015424">
    <property type="term" value="F:ABC-type amino acid transporter activity"/>
    <property type="evidence" value="ECO:0007669"/>
    <property type="project" value="InterPro"/>
</dbReference>
<protein>
    <submittedName>
        <fullName evidence="10">Amino acid ABC transporter ATP-binding protein</fullName>
    </submittedName>
</protein>
<dbReference type="PANTHER" id="PTHR43166">
    <property type="entry name" value="AMINO ACID IMPORT ATP-BINDING PROTEIN"/>
    <property type="match status" value="1"/>
</dbReference>
<dbReference type="InterPro" id="IPR027417">
    <property type="entry name" value="P-loop_NTPase"/>
</dbReference>
<dbReference type="InterPro" id="IPR030679">
    <property type="entry name" value="ABC_ATPase_HisP-typ"/>
</dbReference>
<keyword evidence="4" id="KW-1003">Cell membrane</keyword>
<keyword evidence="3" id="KW-0813">Transport</keyword>
<dbReference type="InterPro" id="IPR017871">
    <property type="entry name" value="ABC_transporter-like_CS"/>
</dbReference>
<evidence type="ECO:0000259" key="9">
    <source>
        <dbReference type="PROSITE" id="PS50893"/>
    </source>
</evidence>
<dbReference type="GO" id="GO:0005886">
    <property type="term" value="C:plasma membrane"/>
    <property type="evidence" value="ECO:0007669"/>
    <property type="project" value="UniProtKB-SubCell"/>
</dbReference>
<evidence type="ECO:0000313" key="10">
    <source>
        <dbReference type="EMBL" id="MBF9235495.1"/>
    </source>
</evidence>
<evidence type="ECO:0000256" key="5">
    <source>
        <dbReference type="ARBA" id="ARBA00022741"/>
    </source>
</evidence>
<dbReference type="InterPro" id="IPR003439">
    <property type="entry name" value="ABC_transporter-like_ATP-bd"/>
</dbReference>
<keyword evidence="8" id="KW-0472">Membrane</keyword>
<comment type="similarity">
    <text evidence="2">Belongs to the ABC transporter superfamily.</text>
</comment>
<dbReference type="Proteomes" id="UP000599312">
    <property type="component" value="Unassembled WGS sequence"/>
</dbReference>
<dbReference type="PANTHER" id="PTHR43166:SF9">
    <property type="entry name" value="GLUTAMATE_ASPARTATE IMPORT ATP-BINDING PROTEIN GLTL"/>
    <property type="match status" value="1"/>
</dbReference>
<feature type="domain" description="ABC transporter" evidence="9">
    <location>
        <begin position="2"/>
        <end position="246"/>
    </location>
</feature>
<evidence type="ECO:0000313" key="11">
    <source>
        <dbReference type="Proteomes" id="UP000599312"/>
    </source>
</evidence>
<sequence>MVEIRDLGLSYGARPVLKGVNLAVPRGQTVAIIGPSGSGKTTLLRCVNYLARPTEGEIWVGGTLVGQRETHGKLEPAPECILRTHRTVTGMVFQQFNLFRNLTVLQNVTFAPIHANGRDRASAEEKARSLIARVGLSHKLDAYPSQLSGGQQQRVAIARALAMDPKVMLFDEATSALDPELAREVLVVMRELSEEGMTMLVVTHEMSFARNVAHQIVFMEEGRILQIAAPEELFSEDAHPRIKTFLAH</sequence>
<dbReference type="InterPro" id="IPR050086">
    <property type="entry name" value="MetN_ABC_transporter-like"/>
</dbReference>
<keyword evidence="11" id="KW-1185">Reference proteome</keyword>
<evidence type="ECO:0000256" key="7">
    <source>
        <dbReference type="ARBA" id="ARBA00022970"/>
    </source>
</evidence>
<dbReference type="InterPro" id="IPR003593">
    <property type="entry name" value="AAA+_ATPase"/>
</dbReference>
<dbReference type="PIRSF" id="PIRSF039085">
    <property type="entry name" value="ABC_ATPase_HisP"/>
    <property type="match status" value="1"/>
</dbReference>